<evidence type="ECO:0000256" key="9">
    <source>
        <dbReference type="SAM" id="Phobius"/>
    </source>
</evidence>
<sequence>MARESRDMRTDKEESVAEPTSNTRHSSGRLTIQKWTLTASHLWLLCILLVLFSFTLNILYLGRPSIWFDEAFSVELARQPLPLLWRTIFGTEPNMELYYLLLHFWLRAASWLGLAPVEWLVRLPSAICAALSTGILFFFARRYLGTVAAAVGSVLFASNYLQLIYAQQTRAYALQLLLLCISWLALITAIEQKSQQKRWWIIYLIANVLAVYTHLFSAFVILAQCIALVGLFCVSGSWRARIRQQAVLWIGSLVLMGVLSIPMFLVSLHGSKTGWLFVPHLHELLSLFAIISGSNTRYLLVVGLCILLGLGVVCAAGLLRRNIRYQNRLVQRLSMLQEAEQLQRLWPFAWILLCWFILPIVISYVISQGSLRLFSTRYLVVVVPPFCLLAVLGVVVWRWRILQALLICALIGSALLVVPHYYQNAQIEDWNSAVHWLQARARPDDGLVCYDNTTTQGCQIAVEYYLHAYPNGTQFSSDSPGAFSWEKFSTDQPQNDPALALQPAALSAFVQHHARFFLITGRIANDSDAQKVKDTQNWLDQQYHFVDQITTHTVTVRLYSSH</sequence>
<feature type="transmembrane region" description="Helical" evidence="9">
    <location>
        <begin position="42"/>
        <end position="62"/>
    </location>
</feature>
<dbReference type="PANTHER" id="PTHR33908:SF11">
    <property type="entry name" value="MEMBRANE PROTEIN"/>
    <property type="match status" value="1"/>
</dbReference>
<feature type="transmembrane region" description="Helical" evidence="9">
    <location>
        <begin position="171"/>
        <end position="189"/>
    </location>
</feature>
<feature type="transmembrane region" description="Helical" evidence="9">
    <location>
        <begin position="378"/>
        <end position="397"/>
    </location>
</feature>
<proteinExistence type="predicted"/>
<dbReference type="OrthoDB" id="142609at2"/>
<evidence type="ECO:0000256" key="8">
    <source>
        <dbReference type="SAM" id="MobiDB-lite"/>
    </source>
</evidence>
<dbReference type="GO" id="GO:0016763">
    <property type="term" value="F:pentosyltransferase activity"/>
    <property type="evidence" value="ECO:0007669"/>
    <property type="project" value="TreeGrafter"/>
</dbReference>
<evidence type="ECO:0000256" key="3">
    <source>
        <dbReference type="ARBA" id="ARBA00022676"/>
    </source>
</evidence>
<evidence type="ECO:0000256" key="2">
    <source>
        <dbReference type="ARBA" id="ARBA00022475"/>
    </source>
</evidence>
<dbReference type="InterPro" id="IPR038731">
    <property type="entry name" value="RgtA/B/C-like"/>
</dbReference>
<comment type="caution">
    <text evidence="11">The sequence shown here is derived from an EMBL/GenBank/DDBJ whole genome shotgun (WGS) entry which is preliminary data.</text>
</comment>
<feature type="transmembrane region" description="Helical" evidence="9">
    <location>
        <begin position="404"/>
        <end position="422"/>
    </location>
</feature>
<name>A0A402AK97_9CHLR</name>
<keyword evidence="5 9" id="KW-0812">Transmembrane</keyword>
<keyword evidence="2" id="KW-1003">Cell membrane</keyword>
<evidence type="ECO:0000256" key="5">
    <source>
        <dbReference type="ARBA" id="ARBA00022692"/>
    </source>
</evidence>
<feature type="compositionally biased region" description="Basic and acidic residues" evidence="8">
    <location>
        <begin position="1"/>
        <end position="15"/>
    </location>
</feature>
<keyword evidence="12" id="KW-1185">Reference proteome</keyword>
<dbReference type="PANTHER" id="PTHR33908">
    <property type="entry name" value="MANNOSYLTRANSFERASE YKCB-RELATED"/>
    <property type="match status" value="1"/>
</dbReference>
<dbReference type="GO" id="GO:0005886">
    <property type="term" value="C:plasma membrane"/>
    <property type="evidence" value="ECO:0007669"/>
    <property type="project" value="UniProtKB-SubCell"/>
</dbReference>
<keyword evidence="6 9" id="KW-1133">Transmembrane helix</keyword>
<evidence type="ECO:0000313" key="12">
    <source>
        <dbReference type="Proteomes" id="UP000287188"/>
    </source>
</evidence>
<dbReference type="InterPro" id="IPR050297">
    <property type="entry name" value="LipidA_mod_glycosyltrf_83"/>
</dbReference>
<feature type="transmembrane region" description="Helical" evidence="9">
    <location>
        <begin position="246"/>
        <end position="266"/>
    </location>
</feature>
<evidence type="ECO:0000256" key="4">
    <source>
        <dbReference type="ARBA" id="ARBA00022679"/>
    </source>
</evidence>
<keyword evidence="3" id="KW-0328">Glycosyltransferase</keyword>
<feature type="transmembrane region" description="Helical" evidence="9">
    <location>
        <begin position="201"/>
        <end position="234"/>
    </location>
</feature>
<evidence type="ECO:0000256" key="7">
    <source>
        <dbReference type="ARBA" id="ARBA00023136"/>
    </source>
</evidence>
<feature type="transmembrane region" description="Helical" evidence="9">
    <location>
        <begin position="119"/>
        <end position="140"/>
    </location>
</feature>
<dbReference type="AlphaFoldDB" id="A0A402AK97"/>
<dbReference type="RefSeq" id="WP_126551310.1">
    <property type="nucleotide sequence ID" value="NZ_BIFS01000001.1"/>
</dbReference>
<keyword evidence="4" id="KW-0808">Transferase</keyword>
<feature type="region of interest" description="Disordered" evidence="8">
    <location>
        <begin position="1"/>
        <end position="25"/>
    </location>
</feature>
<feature type="domain" description="Glycosyltransferase RgtA/B/C/D-like" evidence="10">
    <location>
        <begin position="104"/>
        <end position="259"/>
    </location>
</feature>
<gene>
    <name evidence="11" type="ORF">KDK_32300</name>
</gene>
<feature type="transmembrane region" description="Helical" evidence="9">
    <location>
        <begin position="147"/>
        <end position="165"/>
    </location>
</feature>
<reference evidence="12" key="1">
    <citation type="submission" date="2018-12" db="EMBL/GenBank/DDBJ databases">
        <title>Tengunoibacter tsumagoiensis gen. nov., sp. nov., Dictyobacter kobayashii sp. nov., D. alpinus sp. nov., and D. joshuensis sp. nov. and description of Dictyobacteraceae fam. nov. within the order Ktedonobacterales isolated from Tengu-no-mugimeshi.</title>
        <authorList>
            <person name="Wang C.M."/>
            <person name="Zheng Y."/>
            <person name="Sakai Y."/>
            <person name="Toyoda A."/>
            <person name="Minakuchi Y."/>
            <person name="Abe K."/>
            <person name="Yokota A."/>
            <person name="Yabe S."/>
        </authorList>
    </citation>
    <scope>NUCLEOTIDE SEQUENCE [LARGE SCALE GENOMIC DNA]</scope>
    <source>
        <strain evidence="12">Uno11</strain>
    </source>
</reference>
<feature type="transmembrane region" description="Helical" evidence="9">
    <location>
        <begin position="298"/>
        <end position="319"/>
    </location>
</feature>
<evidence type="ECO:0000313" key="11">
    <source>
        <dbReference type="EMBL" id="GCE19430.1"/>
    </source>
</evidence>
<protein>
    <recommendedName>
        <fullName evidence="10">Glycosyltransferase RgtA/B/C/D-like domain-containing protein</fullName>
    </recommendedName>
</protein>
<comment type="subcellular location">
    <subcellularLocation>
        <location evidence="1">Cell membrane</location>
        <topology evidence="1">Multi-pass membrane protein</topology>
    </subcellularLocation>
</comment>
<dbReference type="EMBL" id="BIFS01000001">
    <property type="protein sequence ID" value="GCE19430.1"/>
    <property type="molecule type" value="Genomic_DNA"/>
</dbReference>
<evidence type="ECO:0000256" key="1">
    <source>
        <dbReference type="ARBA" id="ARBA00004651"/>
    </source>
</evidence>
<dbReference type="Proteomes" id="UP000287188">
    <property type="component" value="Unassembled WGS sequence"/>
</dbReference>
<organism evidence="11 12">
    <name type="scientific">Dictyobacter kobayashii</name>
    <dbReference type="NCBI Taxonomy" id="2014872"/>
    <lineage>
        <taxon>Bacteria</taxon>
        <taxon>Bacillati</taxon>
        <taxon>Chloroflexota</taxon>
        <taxon>Ktedonobacteria</taxon>
        <taxon>Ktedonobacterales</taxon>
        <taxon>Dictyobacteraceae</taxon>
        <taxon>Dictyobacter</taxon>
    </lineage>
</organism>
<dbReference type="GO" id="GO:0009103">
    <property type="term" value="P:lipopolysaccharide biosynthetic process"/>
    <property type="evidence" value="ECO:0007669"/>
    <property type="project" value="UniProtKB-ARBA"/>
</dbReference>
<feature type="transmembrane region" description="Helical" evidence="9">
    <location>
        <begin position="345"/>
        <end position="366"/>
    </location>
</feature>
<keyword evidence="7 9" id="KW-0472">Membrane</keyword>
<dbReference type="Pfam" id="PF13231">
    <property type="entry name" value="PMT_2"/>
    <property type="match status" value="1"/>
</dbReference>
<evidence type="ECO:0000256" key="6">
    <source>
        <dbReference type="ARBA" id="ARBA00022989"/>
    </source>
</evidence>
<evidence type="ECO:0000259" key="10">
    <source>
        <dbReference type="Pfam" id="PF13231"/>
    </source>
</evidence>
<accession>A0A402AK97</accession>